<proteinExistence type="predicted"/>
<evidence type="ECO:0000313" key="1">
    <source>
        <dbReference type="EMBL" id="KOF67345.1"/>
    </source>
</evidence>
<gene>
    <name evidence="1" type="ORF">OCBIM_22009913mg</name>
</gene>
<reference evidence="1" key="1">
    <citation type="submission" date="2015-07" db="EMBL/GenBank/DDBJ databases">
        <title>MeaNS - Measles Nucleotide Surveillance Program.</title>
        <authorList>
            <person name="Tran T."/>
            <person name="Druce J."/>
        </authorList>
    </citation>
    <scope>NUCLEOTIDE SEQUENCE</scope>
    <source>
        <strain evidence="1">UCB-OBI-ISO-001</strain>
        <tissue evidence="1">Gonad</tissue>
    </source>
</reference>
<dbReference type="AlphaFoldDB" id="A0A0L8FSE9"/>
<accession>A0A0L8FSE9</accession>
<organism evidence="1">
    <name type="scientific">Octopus bimaculoides</name>
    <name type="common">California two-spotted octopus</name>
    <dbReference type="NCBI Taxonomy" id="37653"/>
    <lineage>
        <taxon>Eukaryota</taxon>
        <taxon>Metazoa</taxon>
        <taxon>Spiralia</taxon>
        <taxon>Lophotrochozoa</taxon>
        <taxon>Mollusca</taxon>
        <taxon>Cephalopoda</taxon>
        <taxon>Coleoidea</taxon>
        <taxon>Octopodiformes</taxon>
        <taxon>Octopoda</taxon>
        <taxon>Incirrata</taxon>
        <taxon>Octopodidae</taxon>
        <taxon>Octopus</taxon>
    </lineage>
</organism>
<protein>
    <submittedName>
        <fullName evidence="1">Uncharacterized protein</fullName>
    </submittedName>
</protein>
<dbReference type="EMBL" id="KQ427153">
    <property type="protein sequence ID" value="KOF67345.1"/>
    <property type="molecule type" value="Genomic_DNA"/>
</dbReference>
<name>A0A0L8FSE9_OCTBM</name>
<sequence length="64" mass="7648">MYAKVSSCMLLKVNQHGFYKDMREYDNFKQSLLFNSISDLHKLSTPITKKKKKKIFHLKEPEQL</sequence>